<evidence type="ECO:0000256" key="1">
    <source>
        <dbReference type="SAM" id="Phobius"/>
    </source>
</evidence>
<keyword evidence="3" id="KW-1185">Reference proteome</keyword>
<sequence length="67" mass="7843">MASQNEWLYPFLSWDQGPVAVLWYLLLIALVVVIFFFMICVHFVRDWTAYKTGRFAQIGLDSPKSDK</sequence>
<dbReference type="Proteomes" id="UP001476247">
    <property type="component" value="Unassembled WGS sequence"/>
</dbReference>
<comment type="caution">
    <text evidence="2">The sequence shown here is derived from an EMBL/GenBank/DDBJ whole genome shotgun (WGS) entry which is preliminary data.</text>
</comment>
<evidence type="ECO:0000313" key="3">
    <source>
        <dbReference type="Proteomes" id="UP001476247"/>
    </source>
</evidence>
<organism evidence="2 3">
    <name type="scientific">Helicostylum pulchrum</name>
    <dbReference type="NCBI Taxonomy" id="562976"/>
    <lineage>
        <taxon>Eukaryota</taxon>
        <taxon>Fungi</taxon>
        <taxon>Fungi incertae sedis</taxon>
        <taxon>Mucoromycota</taxon>
        <taxon>Mucoromycotina</taxon>
        <taxon>Mucoromycetes</taxon>
        <taxon>Mucorales</taxon>
        <taxon>Mucorineae</taxon>
        <taxon>Mucoraceae</taxon>
        <taxon>Helicostylum</taxon>
    </lineage>
</organism>
<keyword evidence="1" id="KW-1133">Transmembrane helix</keyword>
<accession>A0ABP9XLV7</accession>
<name>A0ABP9XLV7_9FUNG</name>
<dbReference type="EMBL" id="BAABUJ010000005">
    <property type="protein sequence ID" value="GAA5795739.1"/>
    <property type="molecule type" value="Genomic_DNA"/>
</dbReference>
<evidence type="ECO:0000313" key="2">
    <source>
        <dbReference type="EMBL" id="GAA5795739.1"/>
    </source>
</evidence>
<evidence type="ECO:0008006" key="4">
    <source>
        <dbReference type="Google" id="ProtNLM"/>
    </source>
</evidence>
<proteinExistence type="predicted"/>
<keyword evidence="1" id="KW-0812">Transmembrane</keyword>
<reference evidence="2 3" key="1">
    <citation type="submission" date="2024-04" db="EMBL/GenBank/DDBJ databases">
        <title>genome sequences of Mucor flavus KT1a and Helicostylum pulchrum KT1b strains isolation_sourced from the surface of a dry-aged beef.</title>
        <authorList>
            <person name="Toyotome T."/>
            <person name="Hosono M."/>
            <person name="Torimaru M."/>
            <person name="Fukuda K."/>
            <person name="Mikami N."/>
        </authorList>
    </citation>
    <scope>NUCLEOTIDE SEQUENCE [LARGE SCALE GENOMIC DNA]</scope>
    <source>
        <strain evidence="2 3">KT1b</strain>
    </source>
</reference>
<gene>
    <name evidence="2" type="ORF">HPULCUR_001101</name>
</gene>
<feature type="transmembrane region" description="Helical" evidence="1">
    <location>
        <begin position="20"/>
        <end position="44"/>
    </location>
</feature>
<keyword evidence="1" id="KW-0472">Membrane</keyword>
<protein>
    <recommendedName>
        <fullName evidence="4">ATP synthase F0 subunit 8</fullName>
    </recommendedName>
</protein>